<reference evidence="5 6" key="1">
    <citation type="submission" date="2023-07" db="EMBL/GenBank/DDBJ databases">
        <title>Genomic Encyclopedia of Type Strains, Phase IV (KMG-IV): sequencing the most valuable type-strain genomes for metagenomic binning, comparative biology and taxonomic classification.</title>
        <authorList>
            <person name="Goeker M."/>
        </authorList>
    </citation>
    <scope>NUCLEOTIDE SEQUENCE [LARGE SCALE GENOMIC DNA]</scope>
    <source>
        <strain evidence="5 6">B1-1</strain>
    </source>
</reference>
<keyword evidence="6" id="KW-1185">Reference proteome</keyword>
<comment type="caution">
    <text evidence="5">The sequence shown here is derived from an EMBL/GenBank/DDBJ whole genome shotgun (WGS) entry which is preliminary data.</text>
</comment>
<sequence length="239" mass="26219">MAGTLAGETVKPEGGRGFGVQLIYDALKSDILELRLQPGAGLDETRLSERFQMSRTPVREALVRLVAEGLATTLPNRNTIVAPIDFANLPVYFDALTLMYRVTTRLAALKRTEADLERLHEGQARFSEAVRAADAAGMIATNRDFHVAIAEAGRNRYYTDLFTRLLDEGRRILRVYYSSFDDHLPDPYVAEHDEMIAAIAARDAEAAEQIAGRHARQIVGQLQTFLASGTAGAAISLEG</sequence>
<dbReference type="PANTHER" id="PTHR43537">
    <property type="entry name" value="TRANSCRIPTIONAL REGULATOR, GNTR FAMILY"/>
    <property type="match status" value="1"/>
</dbReference>
<accession>A0ABU0M7K0</accession>
<feature type="domain" description="HTH gntR-type" evidence="4">
    <location>
        <begin position="17"/>
        <end position="84"/>
    </location>
</feature>
<dbReference type="SMART" id="SM00895">
    <property type="entry name" value="FCD"/>
    <property type="match status" value="1"/>
</dbReference>
<dbReference type="Gene3D" id="1.20.120.530">
    <property type="entry name" value="GntR ligand-binding domain-like"/>
    <property type="match status" value="1"/>
</dbReference>
<dbReference type="PANTHER" id="PTHR43537:SF45">
    <property type="entry name" value="GNTR FAMILY REGULATORY PROTEIN"/>
    <property type="match status" value="1"/>
</dbReference>
<dbReference type="RefSeq" id="WP_266278949.1">
    <property type="nucleotide sequence ID" value="NZ_JAPKNF010000001.1"/>
</dbReference>
<gene>
    <name evidence="5" type="ORF">QO015_002566</name>
</gene>
<evidence type="ECO:0000313" key="6">
    <source>
        <dbReference type="Proteomes" id="UP001223743"/>
    </source>
</evidence>
<organism evidence="5 6">
    <name type="scientific">Kaistia geumhonensis</name>
    <dbReference type="NCBI Taxonomy" id="410839"/>
    <lineage>
        <taxon>Bacteria</taxon>
        <taxon>Pseudomonadati</taxon>
        <taxon>Pseudomonadota</taxon>
        <taxon>Alphaproteobacteria</taxon>
        <taxon>Hyphomicrobiales</taxon>
        <taxon>Kaistiaceae</taxon>
        <taxon>Kaistia</taxon>
    </lineage>
</organism>
<evidence type="ECO:0000256" key="2">
    <source>
        <dbReference type="ARBA" id="ARBA00023125"/>
    </source>
</evidence>
<name>A0ABU0M7K0_9HYPH</name>
<dbReference type="InterPro" id="IPR036388">
    <property type="entry name" value="WH-like_DNA-bd_sf"/>
</dbReference>
<evidence type="ECO:0000256" key="3">
    <source>
        <dbReference type="ARBA" id="ARBA00023163"/>
    </source>
</evidence>
<keyword evidence="3" id="KW-0804">Transcription</keyword>
<dbReference type="SUPFAM" id="SSF48008">
    <property type="entry name" value="GntR ligand-binding domain-like"/>
    <property type="match status" value="1"/>
</dbReference>
<dbReference type="InterPro" id="IPR000524">
    <property type="entry name" value="Tscrpt_reg_HTH_GntR"/>
</dbReference>
<dbReference type="InterPro" id="IPR008920">
    <property type="entry name" value="TF_FadR/GntR_C"/>
</dbReference>
<evidence type="ECO:0000313" key="5">
    <source>
        <dbReference type="EMBL" id="MDQ0516953.1"/>
    </source>
</evidence>
<dbReference type="SMART" id="SM00345">
    <property type="entry name" value="HTH_GNTR"/>
    <property type="match status" value="1"/>
</dbReference>
<dbReference type="CDD" id="cd07377">
    <property type="entry name" value="WHTH_GntR"/>
    <property type="match status" value="1"/>
</dbReference>
<evidence type="ECO:0000259" key="4">
    <source>
        <dbReference type="PROSITE" id="PS50949"/>
    </source>
</evidence>
<dbReference type="InterPro" id="IPR036390">
    <property type="entry name" value="WH_DNA-bd_sf"/>
</dbReference>
<dbReference type="EMBL" id="JAUSWJ010000001">
    <property type="protein sequence ID" value="MDQ0516953.1"/>
    <property type="molecule type" value="Genomic_DNA"/>
</dbReference>
<proteinExistence type="predicted"/>
<evidence type="ECO:0000256" key="1">
    <source>
        <dbReference type="ARBA" id="ARBA00023015"/>
    </source>
</evidence>
<dbReference type="Proteomes" id="UP001223743">
    <property type="component" value="Unassembled WGS sequence"/>
</dbReference>
<dbReference type="GO" id="GO:0003677">
    <property type="term" value="F:DNA binding"/>
    <property type="evidence" value="ECO:0007669"/>
    <property type="project" value="UniProtKB-KW"/>
</dbReference>
<dbReference type="PROSITE" id="PS50949">
    <property type="entry name" value="HTH_GNTR"/>
    <property type="match status" value="1"/>
</dbReference>
<dbReference type="InterPro" id="IPR011711">
    <property type="entry name" value="GntR_C"/>
</dbReference>
<dbReference type="Pfam" id="PF00392">
    <property type="entry name" value="GntR"/>
    <property type="match status" value="1"/>
</dbReference>
<dbReference type="Gene3D" id="1.10.10.10">
    <property type="entry name" value="Winged helix-like DNA-binding domain superfamily/Winged helix DNA-binding domain"/>
    <property type="match status" value="1"/>
</dbReference>
<dbReference type="SUPFAM" id="SSF46785">
    <property type="entry name" value="Winged helix' DNA-binding domain"/>
    <property type="match status" value="1"/>
</dbReference>
<keyword evidence="2 5" id="KW-0238">DNA-binding</keyword>
<protein>
    <submittedName>
        <fullName evidence="5">DNA-binding GntR family transcriptional regulator</fullName>
    </submittedName>
</protein>
<keyword evidence="1" id="KW-0805">Transcription regulation</keyword>
<dbReference type="Pfam" id="PF07729">
    <property type="entry name" value="FCD"/>
    <property type="match status" value="1"/>
</dbReference>